<dbReference type="AlphaFoldDB" id="A0A0W0W5I3"/>
<keyword evidence="4" id="KW-1185">Reference proteome</keyword>
<evidence type="ECO:0000313" key="3">
    <source>
        <dbReference type="EMBL" id="KTD27470.1"/>
    </source>
</evidence>
<feature type="signal peptide" evidence="1">
    <location>
        <begin position="1"/>
        <end position="24"/>
    </location>
</feature>
<protein>
    <recommendedName>
        <fullName evidence="2">T2SS substrate NttA domain-containing protein</fullName>
    </recommendedName>
</protein>
<gene>
    <name evidence="3" type="ORF">Lmac_1210</name>
</gene>
<keyword evidence="1" id="KW-0732">Signal</keyword>
<evidence type="ECO:0000256" key="1">
    <source>
        <dbReference type="SAM" id="SignalP"/>
    </source>
</evidence>
<evidence type="ECO:0000313" key="4">
    <source>
        <dbReference type="Proteomes" id="UP000054908"/>
    </source>
</evidence>
<dbReference type="STRING" id="466.Lmac_1210"/>
<dbReference type="InterPro" id="IPR056212">
    <property type="entry name" value="NttA"/>
</dbReference>
<dbReference type="Pfam" id="PF24275">
    <property type="entry name" value="NttA"/>
    <property type="match status" value="1"/>
</dbReference>
<comment type="caution">
    <text evidence="3">The sequence shown here is derived from an EMBL/GenBank/DDBJ whole genome shotgun (WGS) entry which is preliminary data.</text>
</comment>
<dbReference type="Proteomes" id="UP000054908">
    <property type="component" value="Unassembled WGS sequence"/>
</dbReference>
<feature type="chain" id="PRO_5006915323" description="T2SS substrate NttA domain-containing protein" evidence="1">
    <location>
        <begin position="25"/>
        <end position="122"/>
    </location>
</feature>
<name>A0A0W0W5I3_9GAMM</name>
<accession>A0A0W0W5I3</accession>
<organism evidence="3 4">
    <name type="scientific">Legionella maceachernii</name>
    <dbReference type="NCBI Taxonomy" id="466"/>
    <lineage>
        <taxon>Bacteria</taxon>
        <taxon>Pseudomonadati</taxon>
        <taxon>Pseudomonadota</taxon>
        <taxon>Gammaproteobacteria</taxon>
        <taxon>Legionellales</taxon>
        <taxon>Legionellaceae</taxon>
        <taxon>Legionella</taxon>
    </lineage>
</organism>
<sequence length="122" mass="13743">MPNNFFCKSISASIIIFFSAPAFADDLSKDSWLNSVKEFAPAGVCKSFMEDKELSKRLEKIKIDYDKCLTLIPLSFDKCQTKYYSQIPNTITKADAEKWGNKLGACIGGDFTVNYLFPKSSR</sequence>
<feature type="domain" description="T2SS substrate NttA" evidence="2">
    <location>
        <begin position="27"/>
        <end position="119"/>
    </location>
</feature>
<evidence type="ECO:0000259" key="2">
    <source>
        <dbReference type="Pfam" id="PF24275"/>
    </source>
</evidence>
<proteinExistence type="predicted"/>
<dbReference type="OrthoDB" id="5640576at2"/>
<reference evidence="3 4" key="1">
    <citation type="submission" date="2015-11" db="EMBL/GenBank/DDBJ databases">
        <title>Genomic analysis of 38 Legionella species identifies large and diverse effector repertoires.</title>
        <authorList>
            <person name="Burstein D."/>
            <person name="Amaro F."/>
            <person name="Zusman T."/>
            <person name="Lifshitz Z."/>
            <person name="Cohen O."/>
            <person name="Gilbert J.A."/>
            <person name="Pupko T."/>
            <person name="Shuman H.A."/>
            <person name="Segal G."/>
        </authorList>
    </citation>
    <scope>NUCLEOTIDE SEQUENCE [LARGE SCALE GENOMIC DNA]</scope>
    <source>
        <strain evidence="3 4">PX-1-G2-E2</strain>
    </source>
</reference>
<dbReference type="EMBL" id="LNYL01000032">
    <property type="protein sequence ID" value="KTD27470.1"/>
    <property type="molecule type" value="Genomic_DNA"/>
</dbReference>
<dbReference type="PATRIC" id="fig|466.6.peg.1285"/>
<dbReference type="RefSeq" id="WP_058452000.1">
    <property type="nucleotide sequence ID" value="NZ_CAAAIB010000016.1"/>
</dbReference>